<proteinExistence type="evidence at transcript level"/>
<dbReference type="AlphaFoldDB" id="G8HTB7"/>
<name>G8HTB7_ACRMI</name>
<protein>
    <submittedName>
        <fullName evidence="3">Uncharacterized protein</fullName>
    </submittedName>
</protein>
<accession>G8HTB7</accession>
<feature type="signal peptide" evidence="2">
    <location>
        <begin position="1"/>
        <end position="20"/>
    </location>
</feature>
<evidence type="ECO:0000256" key="1">
    <source>
        <dbReference type="SAM" id="MobiDB-lite"/>
    </source>
</evidence>
<reference evidence="3" key="1">
    <citation type="journal article" date="2011" name="PLoS ONE">
        <title>Differential Gene Expression at Coral Settlement and Metamorphosis - A Subtractive Hybridization Study.</title>
        <authorList>
            <person name="Hayward D.C."/>
            <person name="Hetherington S."/>
            <person name="Behm C.A."/>
            <person name="Grasso L.C."/>
            <person name="Foret S."/>
            <person name="Miller D.J."/>
            <person name="Ball E.E."/>
        </authorList>
    </citation>
    <scope>NUCLEOTIDE SEQUENCE</scope>
</reference>
<organism evidence="3">
    <name type="scientific">Acropora millepora</name>
    <name type="common">Staghorn coral</name>
    <name type="synonym">Heteropora millepora</name>
    <dbReference type="NCBI Taxonomy" id="45264"/>
    <lineage>
        <taxon>Eukaryota</taxon>
        <taxon>Metazoa</taxon>
        <taxon>Cnidaria</taxon>
        <taxon>Anthozoa</taxon>
        <taxon>Hexacorallia</taxon>
        <taxon>Scleractinia</taxon>
        <taxon>Astrocoeniina</taxon>
        <taxon>Acroporidae</taxon>
        <taxon>Acropora</taxon>
    </lineage>
</organism>
<keyword evidence="2" id="KW-0732">Signal</keyword>
<feature type="chain" id="PRO_5003510279" evidence="2">
    <location>
        <begin position="21"/>
        <end position="94"/>
    </location>
</feature>
<evidence type="ECO:0000256" key="2">
    <source>
        <dbReference type="SAM" id="SignalP"/>
    </source>
</evidence>
<dbReference type="EMBL" id="JN631096">
    <property type="protein sequence ID" value="AET09744.1"/>
    <property type="molecule type" value="mRNA"/>
</dbReference>
<sequence length="94" mass="9408">MQKLVLGAFVALACVCLIQANSSSSVVNGGMDPTTVTHMPDPTTSSDHHMPASSSSAGGHENKGEQTEAPTSGAAGTAKAIAGVLAPIFLFVLL</sequence>
<evidence type="ECO:0000313" key="3">
    <source>
        <dbReference type="EMBL" id="AET09744.1"/>
    </source>
</evidence>
<feature type="region of interest" description="Disordered" evidence="1">
    <location>
        <begin position="28"/>
        <end position="74"/>
    </location>
</feature>